<feature type="compositionally biased region" description="Low complexity" evidence="1">
    <location>
        <begin position="84"/>
        <end position="104"/>
    </location>
</feature>
<keyword evidence="2" id="KW-0472">Membrane</keyword>
<feature type="compositionally biased region" description="Polar residues" evidence="1">
    <location>
        <begin position="69"/>
        <end position="83"/>
    </location>
</feature>
<name>A0A368VHU0_9ACTN</name>
<dbReference type="Proteomes" id="UP000253495">
    <property type="component" value="Unassembled WGS sequence"/>
</dbReference>
<comment type="caution">
    <text evidence="3">The sequence shown here is derived from an EMBL/GenBank/DDBJ whole genome shotgun (WGS) entry which is preliminary data.</text>
</comment>
<protein>
    <submittedName>
        <fullName evidence="3">Uncharacterized protein</fullName>
    </submittedName>
</protein>
<evidence type="ECO:0000256" key="1">
    <source>
        <dbReference type="SAM" id="MobiDB-lite"/>
    </source>
</evidence>
<feature type="region of interest" description="Disordered" evidence="1">
    <location>
        <begin position="69"/>
        <end position="104"/>
    </location>
</feature>
<feature type="region of interest" description="Disordered" evidence="1">
    <location>
        <begin position="1"/>
        <end position="26"/>
    </location>
</feature>
<gene>
    <name evidence="3" type="ORF">DFQ14_11070</name>
</gene>
<organism evidence="3 4">
    <name type="scientific">Halopolyspora algeriensis</name>
    <dbReference type="NCBI Taxonomy" id="1500506"/>
    <lineage>
        <taxon>Bacteria</taxon>
        <taxon>Bacillati</taxon>
        <taxon>Actinomycetota</taxon>
        <taxon>Actinomycetes</taxon>
        <taxon>Actinomycetes incertae sedis</taxon>
        <taxon>Halopolyspora</taxon>
    </lineage>
</organism>
<evidence type="ECO:0000313" key="3">
    <source>
        <dbReference type="EMBL" id="RCW40744.1"/>
    </source>
</evidence>
<evidence type="ECO:0000256" key="2">
    <source>
        <dbReference type="SAM" id="Phobius"/>
    </source>
</evidence>
<keyword evidence="2" id="KW-1133">Transmembrane helix</keyword>
<keyword evidence="4" id="KW-1185">Reference proteome</keyword>
<feature type="transmembrane region" description="Helical" evidence="2">
    <location>
        <begin position="164"/>
        <end position="187"/>
    </location>
</feature>
<accession>A0A368VHU0</accession>
<feature type="transmembrane region" description="Helical" evidence="2">
    <location>
        <begin position="199"/>
        <end position="223"/>
    </location>
</feature>
<dbReference type="AlphaFoldDB" id="A0A368VHU0"/>
<keyword evidence="2" id="KW-0812">Transmembrane</keyword>
<dbReference type="EMBL" id="QPJC01000010">
    <property type="protein sequence ID" value="RCW40744.1"/>
    <property type="molecule type" value="Genomic_DNA"/>
</dbReference>
<evidence type="ECO:0000313" key="4">
    <source>
        <dbReference type="Proteomes" id="UP000253495"/>
    </source>
</evidence>
<sequence length="240" mass="23761">MRGLLGRLDDAPSALSAGAAGMPIGKDSETNQVRLIGLSTGVPKLPVMTSGTAANAENSDSAPAIAQEETPSYDQLPETPQENTEAGGESTDTGDTGGESTATGATGGFVAGAVATVGAGLGLSSLTGTPLGNMLRSRAEIVGQIKASTGGGGDPVEAFYSAPWHTAALVNGIFAVIAVVLGGGVLLTASVRNNSIRPWVKAVALGGVLLGVLGLLVAGGMYFDLFAGRPEMPAMPGLGR</sequence>
<reference evidence="3 4" key="1">
    <citation type="submission" date="2018-07" db="EMBL/GenBank/DDBJ databases">
        <title>Genomic Encyclopedia of Type Strains, Phase III (KMG-III): the genomes of soil and plant-associated and newly described type strains.</title>
        <authorList>
            <person name="Whitman W."/>
        </authorList>
    </citation>
    <scope>NUCLEOTIDE SEQUENCE [LARGE SCALE GENOMIC DNA]</scope>
    <source>
        <strain evidence="3 4">CECT 8575</strain>
    </source>
</reference>
<proteinExistence type="predicted"/>